<reference evidence="8 10" key="1">
    <citation type="submission" date="2018-10" db="EMBL/GenBank/DDBJ databases">
        <title>Genomic Encyclopedia of Archaeal and Bacterial Type Strains, Phase II (KMG-II): from individual species to whole genera.</title>
        <authorList>
            <person name="Goeker M."/>
        </authorList>
    </citation>
    <scope>NUCLEOTIDE SEQUENCE [LARGE SCALE GENOMIC DNA]</scope>
    <source>
        <strain evidence="8 10">DSM 19624</strain>
    </source>
</reference>
<evidence type="ECO:0000313" key="9">
    <source>
        <dbReference type="EMBL" id="TFB32701.1"/>
    </source>
</evidence>
<dbReference type="InterPro" id="IPR004358">
    <property type="entry name" value="Sig_transdc_His_kin-like_C"/>
</dbReference>
<dbReference type="SMART" id="SM00387">
    <property type="entry name" value="HATPase_c"/>
    <property type="match status" value="1"/>
</dbReference>
<evidence type="ECO:0000256" key="3">
    <source>
        <dbReference type="ARBA" id="ARBA00022679"/>
    </source>
</evidence>
<dbReference type="SUPFAM" id="SSF55874">
    <property type="entry name" value="ATPase domain of HSP90 chaperone/DNA topoisomerase II/histidine kinase"/>
    <property type="match status" value="1"/>
</dbReference>
<keyword evidence="5" id="KW-0902">Two-component regulatory system</keyword>
<dbReference type="Proteomes" id="UP000273898">
    <property type="component" value="Unassembled WGS sequence"/>
</dbReference>
<dbReference type="EMBL" id="SOPX01000001">
    <property type="protein sequence ID" value="TFB32701.1"/>
    <property type="molecule type" value="Genomic_DNA"/>
</dbReference>
<dbReference type="PRINTS" id="PR00344">
    <property type="entry name" value="BCTRLSENSOR"/>
</dbReference>
<dbReference type="Gene3D" id="3.30.565.10">
    <property type="entry name" value="Histidine kinase-like ATPase, C-terminal domain"/>
    <property type="match status" value="1"/>
</dbReference>
<keyword evidence="11" id="KW-1185">Reference proteome</keyword>
<dbReference type="EC" id="2.7.13.3" evidence="2"/>
<dbReference type="OrthoDB" id="5401121at2"/>
<keyword evidence="6" id="KW-0472">Membrane</keyword>
<dbReference type="GO" id="GO:0004673">
    <property type="term" value="F:protein histidine kinase activity"/>
    <property type="evidence" value="ECO:0007669"/>
    <property type="project" value="UniProtKB-EC"/>
</dbReference>
<dbReference type="Pfam" id="PF02518">
    <property type="entry name" value="HATPase_c"/>
    <property type="match status" value="1"/>
</dbReference>
<keyword evidence="4 8" id="KW-0418">Kinase</keyword>
<organism evidence="8 10">
    <name type="scientific">Pedobacter alluvionis</name>
    <dbReference type="NCBI Taxonomy" id="475253"/>
    <lineage>
        <taxon>Bacteria</taxon>
        <taxon>Pseudomonadati</taxon>
        <taxon>Bacteroidota</taxon>
        <taxon>Sphingobacteriia</taxon>
        <taxon>Sphingobacteriales</taxon>
        <taxon>Sphingobacteriaceae</taxon>
        <taxon>Pedobacter</taxon>
    </lineage>
</organism>
<proteinExistence type="predicted"/>
<evidence type="ECO:0000313" key="8">
    <source>
        <dbReference type="EMBL" id="RLJ73676.1"/>
    </source>
</evidence>
<evidence type="ECO:0000256" key="5">
    <source>
        <dbReference type="ARBA" id="ARBA00023012"/>
    </source>
</evidence>
<dbReference type="GO" id="GO:0000160">
    <property type="term" value="P:phosphorelay signal transduction system"/>
    <property type="evidence" value="ECO:0007669"/>
    <property type="project" value="UniProtKB-KW"/>
</dbReference>
<evidence type="ECO:0000256" key="6">
    <source>
        <dbReference type="SAM" id="Phobius"/>
    </source>
</evidence>
<dbReference type="InterPro" id="IPR003594">
    <property type="entry name" value="HATPase_dom"/>
</dbReference>
<accession>A0A497XVV4</accession>
<evidence type="ECO:0000256" key="2">
    <source>
        <dbReference type="ARBA" id="ARBA00012438"/>
    </source>
</evidence>
<keyword evidence="6" id="KW-1133">Transmembrane helix</keyword>
<evidence type="ECO:0000259" key="7">
    <source>
        <dbReference type="PROSITE" id="PS50109"/>
    </source>
</evidence>
<evidence type="ECO:0000313" key="10">
    <source>
        <dbReference type="Proteomes" id="UP000273898"/>
    </source>
</evidence>
<dbReference type="PROSITE" id="PS50109">
    <property type="entry name" value="HIS_KIN"/>
    <property type="match status" value="1"/>
</dbReference>
<keyword evidence="6" id="KW-0812">Transmembrane</keyword>
<evidence type="ECO:0000313" key="11">
    <source>
        <dbReference type="Proteomes" id="UP000297429"/>
    </source>
</evidence>
<dbReference type="RefSeq" id="WP_121285579.1">
    <property type="nucleotide sequence ID" value="NZ_RCCK01000013.1"/>
</dbReference>
<name>A0A497XVV4_9SPHI</name>
<dbReference type="PANTHER" id="PTHR24421">
    <property type="entry name" value="NITRATE/NITRITE SENSOR PROTEIN NARX-RELATED"/>
    <property type="match status" value="1"/>
</dbReference>
<sequence length="260" mass="29233">MEYEELKTLIITSTLIFLIGPVFIFLYVSTYFKKRKKHIEEKLEMKRSFDSELLRAQMEVREQTMETIGADLHDNVGQLLSLSAVTLNAIDSDQVSIAGMEKIEAAVSLTMNAIEEMRLLGKLLQGEQLILFGLQEAIGYEMDYIRKLGIYDLVVNIDPMMRSLSDASKELILFRIMQEGLNNVIKHAQANRIELSLGSTENYLVLVIWDNGKGFLADPISERGMGLLNITKRAELIGGKAEINSAPGEGTKIELKVPYD</sequence>
<dbReference type="AlphaFoldDB" id="A0A497XVV4"/>
<dbReference type="CDD" id="cd16917">
    <property type="entry name" value="HATPase_UhpB-NarQ-NarX-like"/>
    <property type="match status" value="1"/>
</dbReference>
<comment type="catalytic activity">
    <reaction evidence="1">
        <text>ATP + protein L-histidine = ADP + protein N-phospho-L-histidine.</text>
        <dbReference type="EC" id="2.7.13.3"/>
    </reaction>
</comment>
<dbReference type="Proteomes" id="UP000297429">
    <property type="component" value="Unassembled WGS sequence"/>
</dbReference>
<dbReference type="PANTHER" id="PTHR24421:SF10">
    <property type="entry name" value="NITRATE_NITRITE SENSOR PROTEIN NARQ"/>
    <property type="match status" value="1"/>
</dbReference>
<feature type="domain" description="Histidine kinase" evidence="7">
    <location>
        <begin position="173"/>
        <end position="260"/>
    </location>
</feature>
<dbReference type="InterPro" id="IPR050482">
    <property type="entry name" value="Sensor_HK_TwoCompSys"/>
</dbReference>
<evidence type="ECO:0000256" key="1">
    <source>
        <dbReference type="ARBA" id="ARBA00000085"/>
    </source>
</evidence>
<keyword evidence="3" id="KW-0808">Transferase</keyword>
<feature type="transmembrane region" description="Helical" evidence="6">
    <location>
        <begin position="6"/>
        <end position="28"/>
    </location>
</feature>
<evidence type="ECO:0000256" key="4">
    <source>
        <dbReference type="ARBA" id="ARBA00022777"/>
    </source>
</evidence>
<comment type="caution">
    <text evidence="8">The sequence shown here is derived from an EMBL/GenBank/DDBJ whole genome shotgun (WGS) entry which is preliminary data.</text>
</comment>
<dbReference type="EMBL" id="RCCK01000013">
    <property type="protein sequence ID" value="RLJ73676.1"/>
    <property type="molecule type" value="Genomic_DNA"/>
</dbReference>
<gene>
    <name evidence="8" type="ORF">BCL90_3838</name>
    <name evidence="9" type="ORF">E3V97_01295</name>
</gene>
<dbReference type="InterPro" id="IPR005467">
    <property type="entry name" value="His_kinase_dom"/>
</dbReference>
<reference evidence="9 11" key="2">
    <citation type="submission" date="2019-03" db="EMBL/GenBank/DDBJ databases">
        <authorList>
            <person name="He R.-H."/>
        </authorList>
    </citation>
    <scope>NUCLEOTIDE SEQUENCE [LARGE SCALE GENOMIC DNA]</scope>
    <source>
        <strain evidence="9 11">DSM 19624</strain>
    </source>
</reference>
<protein>
    <recommendedName>
        <fullName evidence="2">histidine kinase</fullName>
        <ecNumber evidence="2">2.7.13.3</ecNumber>
    </recommendedName>
</protein>
<dbReference type="InterPro" id="IPR036890">
    <property type="entry name" value="HATPase_C_sf"/>
</dbReference>